<dbReference type="EMBL" id="QOCW01000002">
    <property type="protein sequence ID" value="RBW71061.1"/>
    <property type="molecule type" value="Genomic_DNA"/>
</dbReference>
<dbReference type="PANTHER" id="PTHR43245:SF13">
    <property type="entry name" value="UDP-D-APIOSE_UDP-D-XYLOSE SYNTHASE 2"/>
    <property type="match status" value="1"/>
</dbReference>
<comment type="caution">
    <text evidence="2">The sequence shown here is derived from an EMBL/GenBank/DDBJ whole genome shotgun (WGS) entry which is preliminary data.</text>
</comment>
<reference evidence="2 3" key="1">
    <citation type="submission" date="2018-07" db="EMBL/GenBank/DDBJ databases">
        <title>Lottiidibacillus patelloidae gen. nov., sp. nov., isolated from the intestinal tract of a marine limpet and the reclassification of B. taeanensis BH030017T, B. algicola KMM 3737T and B. hwajinpoensis SW-72T as genus Lottiidibacillus.</title>
        <authorList>
            <person name="Liu R."/>
            <person name="Huang Z."/>
        </authorList>
    </citation>
    <scope>NUCLEOTIDE SEQUENCE [LARGE SCALE GENOMIC DNA]</scope>
    <source>
        <strain evidence="2 3">BH030017</strain>
    </source>
</reference>
<feature type="domain" description="NAD-dependent epimerase/dehydratase" evidence="1">
    <location>
        <begin position="4"/>
        <end position="237"/>
    </location>
</feature>
<dbReference type="Gene3D" id="3.40.50.720">
    <property type="entry name" value="NAD(P)-binding Rossmann-like Domain"/>
    <property type="match status" value="1"/>
</dbReference>
<name>A0A366Y4D8_9BACI</name>
<proteinExistence type="predicted"/>
<gene>
    <name evidence="2" type="ORF">DS031_03450</name>
</gene>
<dbReference type="InterPro" id="IPR036291">
    <property type="entry name" value="NAD(P)-bd_dom_sf"/>
</dbReference>
<evidence type="ECO:0000259" key="1">
    <source>
        <dbReference type="Pfam" id="PF01370"/>
    </source>
</evidence>
<dbReference type="Proteomes" id="UP000253314">
    <property type="component" value="Unassembled WGS sequence"/>
</dbReference>
<sequence>MRKVLVTGGLGFIGFHLCKRLLEEGIEVIAVDKCENPNRKLVQEEMLLSIGRNANFQSINKGFGDSLFSSILKNVDCVFHLAVPAISRSWDNFGKVIFSHLTETSQLITECKNKNTQVIYLSSIEVYGPRFGILTEETPLSPITKLGLLKTAEEALIFQKLENHMRNLCVLRVPTIYGPWQGQESTYHQLLLTQIRGKMDKVVEDSCREDVIYIKDLIDILWRAGNKEEVVGVYNVGSGEKNQWKKGIELISPAYLSSLSQPFFSVEVSIKKLKNQLNFSPSTSLQIGLKEQKEHIEKMMKFKKIYS</sequence>
<accession>A0A366Y4D8</accession>
<dbReference type="InterPro" id="IPR050177">
    <property type="entry name" value="Lipid_A_modif_metabolic_enz"/>
</dbReference>
<dbReference type="PANTHER" id="PTHR43245">
    <property type="entry name" value="BIFUNCTIONAL POLYMYXIN RESISTANCE PROTEIN ARNA"/>
    <property type="match status" value="1"/>
</dbReference>
<organism evidence="2 3">
    <name type="scientific">Bacillus taeanensis</name>
    <dbReference type="NCBI Taxonomy" id="273032"/>
    <lineage>
        <taxon>Bacteria</taxon>
        <taxon>Bacillati</taxon>
        <taxon>Bacillota</taxon>
        <taxon>Bacilli</taxon>
        <taxon>Bacillales</taxon>
        <taxon>Bacillaceae</taxon>
        <taxon>Bacillus</taxon>
    </lineage>
</organism>
<evidence type="ECO:0000313" key="2">
    <source>
        <dbReference type="EMBL" id="RBW71061.1"/>
    </source>
</evidence>
<protein>
    <recommendedName>
        <fullName evidence="1">NAD-dependent epimerase/dehydratase domain-containing protein</fullName>
    </recommendedName>
</protein>
<keyword evidence="3" id="KW-1185">Reference proteome</keyword>
<dbReference type="AlphaFoldDB" id="A0A366Y4D8"/>
<dbReference type="Pfam" id="PF01370">
    <property type="entry name" value="Epimerase"/>
    <property type="match status" value="1"/>
</dbReference>
<evidence type="ECO:0000313" key="3">
    <source>
        <dbReference type="Proteomes" id="UP000253314"/>
    </source>
</evidence>
<dbReference type="InterPro" id="IPR001509">
    <property type="entry name" value="Epimerase_deHydtase"/>
</dbReference>
<dbReference type="SUPFAM" id="SSF51735">
    <property type="entry name" value="NAD(P)-binding Rossmann-fold domains"/>
    <property type="match status" value="1"/>
</dbReference>